<evidence type="ECO:0000313" key="1">
    <source>
        <dbReference type="EMBL" id="CAH1995439.1"/>
    </source>
</evidence>
<accession>A0A9P0PQS0</accession>
<evidence type="ECO:0000313" key="2">
    <source>
        <dbReference type="Proteomes" id="UP001152888"/>
    </source>
</evidence>
<name>A0A9P0PQS0_ACAOB</name>
<gene>
    <name evidence="1" type="ORF">ACAOBT_LOCUS22608</name>
</gene>
<sequence>MEHLPWLDCDT</sequence>
<dbReference type="EMBL" id="CAKOFQ010007228">
    <property type="protein sequence ID" value="CAH1995439.1"/>
    <property type="molecule type" value="Genomic_DNA"/>
</dbReference>
<proteinExistence type="predicted"/>
<organism evidence="1 2">
    <name type="scientific">Acanthoscelides obtectus</name>
    <name type="common">Bean weevil</name>
    <name type="synonym">Bruchus obtectus</name>
    <dbReference type="NCBI Taxonomy" id="200917"/>
    <lineage>
        <taxon>Eukaryota</taxon>
        <taxon>Metazoa</taxon>
        <taxon>Ecdysozoa</taxon>
        <taxon>Arthropoda</taxon>
        <taxon>Hexapoda</taxon>
        <taxon>Insecta</taxon>
        <taxon>Pterygota</taxon>
        <taxon>Neoptera</taxon>
        <taxon>Endopterygota</taxon>
        <taxon>Coleoptera</taxon>
        <taxon>Polyphaga</taxon>
        <taxon>Cucujiformia</taxon>
        <taxon>Chrysomeloidea</taxon>
        <taxon>Chrysomelidae</taxon>
        <taxon>Bruchinae</taxon>
        <taxon>Bruchini</taxon>
        <taxon>Acanthoscelides</taxon>
    </lineage>
</organism>
<keyword evidence="2" id="KW-1185">Reference proteome</keyword>
<comment type="caution">
    <text evidence="1">The sequence shown here is derived from an EMBL/GenBank/DDBJ whole genome shotgun (WGS) entry which is preliminary data.</text>
</comment>
<protein>
    <submittedName>
        <fullName evidence="1">Uncharacterized protein</fullName>
    </submittedName>
</protein>
<dbReference type="Proteomes" id="UP001152888">
    <property type="component" value="Unassembled WGS sequence"/>
</dbReference>
<reference evidence="1" key="1">
    <citation type="submission" date="2022-03" db="EMBL/GenBank/DDBJ databases">
        <authorList>
            <person name="Sayadi A."/>
        </authorList>
    </citation>
    <scope>NUCLEOTIDE SEQUENCE</scope>
</reference>